<feature type="compositionally biased region" description="Basic and acidic residues" evidence="1">
    <location>
        <begin position="75"/>
        <end position="87"/>
    </location>
</feature>
<gene>
    <name evidence="2" type="ORF">FIM25_05355</name>
</gene>
<dbReference type="AlphaFoldDB" id="A0A5Q4VBQ0"/>
<sequence length="87" mass="9889">MNPEKIVSGLGKELTDALQAMGKTKDLQKKETYSRIVKNLSKSLASFFEMASDAEFYGYSYEGNDLDDDDLYPEGYKDENPDRDCPF</sequence>
<dbReference type="RefSeq" id="WP_139447087.1">
    <property type="nucleotide sequence ID" value="NZ_VDMB01000005.1"/>
</dbReference>
<keyword evidence="3" id="KW-1185">Reference proteome</keyword>
<dbReference type="OrthoDB" id="5422469at2"/>
<dbReference type="EMBL" id="VDMB01000005">
    <property type="protein sequence ID" value="TYT75144.1"/>
    <property type="molecule type" value="Genomic_DNA"/>
</dbReference>
<name>A0A5Q4VBQ0_9BACT</name>
<accession>A0A5Q4VBQ0</accession>
<reference evidence="2 3" key="1">
    <citation type="submission" date="2019-06" db="EMBL/GenBank/DDBJ databases">
        <title>Desulfobotulus mexicanus sp. nov., a novel sulfate-reducing bacterium isolated from the sediment of an alkaline crater lake in Mexico.</title>
        <authorList>
            <person name="Hirschler-Rea A."/>
        </authorList>
    </citation>
    <scope>NUCLEOTIDE SEQUENCE [LARGE SCALE GENOMIC DNA]</scope>
    <source>
        <strain evidence="2 3">PAR22N</strain>
    </source>
</reference>
<organism evidence="2 3">
    <name type="scientific">Desulfobotulus mexicanus</name>
    <dbReference type="NCBI Taxonomy" id="2586642"/>
    <lineage>
        <taxon>Bacteria</taxon>
        <taxon>Pseudomonadati</taxon>
        <taxon>Thermodesulfobacteriota</taxon>
        <taxon>Desulfobacteria</taxon>
        <taxon>Desulfobacterales</taxon>
        <taxon>Desulfobacteraceae</taxon>
        <taxon>Desulfobotulus</taxon>
    </lineage>
</organism>
<evidence type="ECO:0000313" key="3">
    <source>
        <dbReference type="Proteomes" id="UP000321899"/>
    </source>
</evidence>
<evidence type="ECO:0000313" key="2">
    <source>
        <dbReference type="EMBL" id="TYT75144.1"/>
    </source>
</evidence>
<dbReference type="Proteomes" id="UP000321899">
    <property type="component" value="Unassembled WGS sequence"/>
</dbReference>
<comment type="caution">
    <text evidence="2">The sequence shown here is derived from an EMBL/GenBank/DDBJ whole genome shotgun (WGS) entry which is preliminary data.</text>
</comment>
<feature type="region of interest" description="Disordered" evidence="1">
    <location>
        <begin position="68"/>
        <end position="87"/>
    </location>
</feature>
<evidence type="ECO:0000256" key="1">
    <source>
        <dbReference type="SAM" id="MobiDB-lite"/>
    </source>
</evidence>
<protein>
    <submittedName>
        <fullName evidence="2">Uncharacterized protein</fullName>
    </submittedName>
</protein>
<proteinExistence type="predicted"/>